<dbReference type="PANTHER" id="PTHR34109:SF1">
    <property type="entry name" value="VOC DOMAIN-CONTAINING PROTEIN"/>
    <property type="match status" value="1"/>
</dbReference>
<dbReference type="RefSeq" id="WP_330197852.1">
    <property type="nucleotide sequence ID" value="NZ_JAZDRP010000001.1"/>
</dbReference>
<sequence length="135" mass="15123">MKKAVAPYLSVRDGAAAIEFYKLAFAAEELERFDHEGKVGHATLRINEHVLMLADEFPDMEELIGNVAPPTLGNRTTFTINLTVDDAQTWFDRAVEAGAEVIRPLTEEFFGRHGKLRDPFGHVWSVVQLNPDRSA</sequence>
<accession>A0ABU7LNN4</accession>
<evidence type="ECO:0000313" key="3">
    <source>
        <dbReference type="Proteomes" id="UP001354971"/>
    </source>
</evidence>
<keyword evidence="3" id="KW-1185">Reference proteome</keyword>
<proteinExistence type="predicted"/>
<evidence type="ECO:0000313" key="2">
    <source>
        <dbReference type="EMBL" id="MEE2525189.1"/>
    </source>
</evidence>
<name>A0ABU7LNN4_9PROT</name>
<dbReference type="InterPro" id="IPR037523">
    <property type="entry name" value="VOC_core"/>
</dbReference>
<dbReference type="Gene3D" id="3.30.720.120">
    <property type="match status" value="1"/>
</dbReference>
<dbReference type="PANTHER" id="PTHR34109">
    <property type="entry name" value="BNAUNNG04460D PROTEIN-RELATED"/>
    <property type="match status" value="1"/>
</dbReference>
<dbReference type="PROSITE" id="PS51819">
    <property type="entry name" value="VOC"/>
    <property type="match status" value="1"/>
</dbReference>
<dbReference type="CDD" id="cd07246">
    <property type="entry name" value="VOC_like"/>
    <property type="match status" value="1"/>
</dbReference>
<dbReference type="Proteomes" id="UP001354971">
    <property type="component" value="Unassembled WGS sequence"/>
</dbReference>
<dbReference type="EMBL" id="JAZDRP010000001">
    <property type="protein sequence ID" value="MEE2525189.1"/>
    <property type="molecule type" value="Genomic_DNA"/>
</dbReference>
<reference evidence="2 3" key="1">
    <citation type="submission" date="2024-01" db="EMBL/GenBank/DDBJ databases">
        <title>Hyphobacterium bacterium isolated from marine sediment.</title>
        <authorList>
            <person name="Zhao S."/>
        </authorList>
    </citation>
    <scope>NUCLEOTIDE SEQUENCE [LARGE SCALE GENOMIC DNA]</scope>
    <source>
        <strain evidence="3">HN65</strain>
    </source>
</reference>
<gene>
    <name evidence="2" type="ORF">V0U79_02345</name>
</gene>
<feature type="domain" description="VOC" evidence="1">
    <location>
        <begin position="1"/>
        <end position="129"/>
    </location>
</feature>
<evidence type="ECO:0000259" key="1">
    <source>
        <dbReference type="PROSITE" id="PS51819"/>
    </source>
</evidence>
<comment type="caution">
    <text evidence="2">The sequence shown here is derived from an EMBL/GenBank/DDBJ whole genome shotgun (WGS) entry which is preliminary data.</text>
</comment>
<dbReference type="InterPro" id="IPR004360">
    <property type="entry name" value="Glyas_Fos-R_dOase_dom"/>
</dbReference>
<dbReference type="Gene3D" id="3.30.720.110">
    <property type="match status" value="1"/>
</dbReference>
<organism evidence="2 3">
    <name type="scientific">Hyphobacterium lacteum</name>
    <dbReference type="NCBI Taxonomy" id="3116575"/>
    <lineage>
        <taxon>Bacteria</taxon>
        <taxon>Pseudomonadati</taxon>
        <taxon>Pseudomonadota</taxon>
        <taxon>Alphaproteobacteria</taxon>
        <taxon>Maricaulales</taxon>
        <taxon>Maricaulaceae</taxon>
        <taxon>Hyphobacterium</taxon>
    </lineage>
</organism>
<dbReference type="SUPFAM" id="SSF54593">
    <property type="entry name" value="Glyoxalase/Bleomycin resistance protein/Dihydroxybiphenyl dioxygenase"/>
    <property type="match status" value="1"/>
</dbReference>
<dbReference type="Pfam" id="PF00903">
    <property type="entry name" value="Glyoxalase"/>
    <property type="match status" value="1"/>
</dbReference>
<dbReference type="InterPro" id="IPR029068">
    <property type="entry name" value="Glyas_Bleomycin-R_OHBP_Dase"/>
</dbReference>
<protein>
    <submittedName>
        <fullName evidence="2">VOC family protein</fullName>
    </submittedName>
</protein>